<proteinExistence type="inferred from homology"/>
<evidence type="ECO:0000256" key="2">
    <source>
        <dbReference type="ARBA" id="ARBA00022747"/>
    </source>
</evidence>
<dbReference type="CDD" id="cd17278">
    <property type="entry name" value="RMtype1_S_LdeBORF1052P-TRD2-CR2"/>
    <property type="match status" value="1"/>
</dbReference>
<dbReference type="Gene3D" id="3.90.220.20">
    <property type="entry name" value="DNA methylase specificity domains"/>
    <property type="match status" value="2"/>
</dbReference>
<evidence type="ECO:0000313" key="6">
    <source>
        <dbReference type="Proteomes" id="UP000286912"/>
    </source>
</evidence>
<organism evidence="5 6">
    <name type="scientific">Vreelandella populi</name>
    <dbReference type="NCBI Taxonomy" id="2498858"/>
    <lineage>
        <taxon>Bacteria</taxon>
        <taxon>Pseudomonadati</taxon>
        <taxon>Pseudomonadota</taxon>
        <taxon>Gammaproteobacteria</taxon>
        <taxon>Oceanospirillales</taxon>
        <taxon>Halomonadaceae</taxon>
        <taxon>Vreelandella</taxon>
    </lineage>
</organism>
<keyword evidence="6" id="KW-1185">Reference proteome</keyword>
<dbReference type="PANTHER" id="PTHR30408">
    <property type="entry name" value="TYPE-1 RESTRICTION ENZYME ECOKI SPECIFICITY PROTEIN"/>
    <property type="match status" value="1"/>
</dbReference>
<dbReference type="EMBL" id="RZHD01000010">
    <property type="protein sequence ID" value="RUR43434.1"/>
    <property type="molecule type" value="Genomic_DNA"/>
</dbReference>
<dbReference type="PANTHER" id="PTHR30408:SF12">
    <property type="entry name" value="TYPE I RESTRICTION ENZYME MJAVIII SPECIFICITY SUBUNIT"/>
    <property type="match status" value="1"/>
</dbReference>
<evidence type="ECO:0000256" key="3">
    <source>
        <dbReference type="ARBA" id="ARBA00023125"/>
    </source>
</evidence>
<keyword evidence="5" id="KW-0378">Hydrolase</keyword>
<gene>
    <name evidence="5" type="ORF">ELY37_17165</name>
</gene>
<name>A0A433L7X2_9GAMM</name>
<keyword evidence="5" id="KW-0540">Nuclease</keyword>
<comment type="similarity">
    <text evidence="1">Belongs to the type-I restriction system S methylase family.</text>
</comment>
<dbReference type="OrthoDB" id="9798929at2"/>
<dbReference type="Proteomes" id="UP000286912">
    <property type="component" value="Unassembled WGS sequence"/>
</dbReference>
<feature type="domain" description="Type I restriction modification DNA specificity" evidence="4">
    <location>
        <begin position="51"/>
        <end position="197"/>
    </location>
</feature>
<dbReference type="AlphaFoldDB" id="A0A433L7X2"/>
<dbReference type="SUPFAM" id="SSF116734">
    <property type="entry name" value="DNA methylase specificity domain"/>
    <property type="match status" value="2"/>
</dbReference>
<dbReference type="InterPro" id="IPR000055">
    <property type="entry name" value="Restrct_endonuc_typeI_TRD"/>
</dbReference>
<sequence length="468" mass="51999">MSYPAYREYKDSGVEWLGEVPIGWTISRLGFEGWVRARLGWKGLKAEEYVDDGYVFLSTPNIKGRNIDFDQVNYISKQRFDESPEISLRTGDVLLAKDGSTLGTVNIVRSLPRPTTVNSSIAVITPNNRLNGLFLRYLFDSKFMRSKIESIKGGMGVPHLFQADLVKFYLPLPPTEEQLTIATFLDHETARINALVEEQQRLIALLKEKRQAVISHAVTKGLEPDVPMKDSGVEWLGDVPEHWTVGKVKHLAVISGGYAFNSNEFSDSGIQLIRIGNLYQSKLQLDREPIYVPIASRGKYKPFEVKWGDLLMSLTGTLGKRDYGFAVMYDSVDPSLLNQRVAKITPFSEKVEPAFLLLLLQSESYLNQIYSLPSGTKQANLSNSDVLSPWIASPSCLQEQSAIVNRVSELTSRLDQLISKAGVAISLLQERRSALISAAVTGKIDVRGWQPPADSVVAAGEATQMEAV</sequence>
<dbReference type="GO" id="GO:0003677">
    <property type="term" value="F:DNA binding"/>
    <property type="evidence" value="ECO:0007669"/>
    <property type="project" value="UniProtKB-KW"/>
</dbReference>
<dbReference type="RefSeq" id="WP_126982017.1">
    <property type="nucleotide sequence ID" value="NZ_RZHD01000010.1"/>
</dbReference>
<dbReference type="Pfam" id="PF01420">
    <property type="entry name" value="Methylase_S"/>
    <property type="match status" value="2"/>
</dbReference>
<dbReference type="InterPro" id="IPR052021">
    <property type="entry name" value="Type-I_RS_S_subunit"/>
</dbReference>
<comment type="caution">
    <text evidence="5">The sequence shown here is derived from an EMBL/GenBank/DDBJ whole genome shotgun (WGS) entry which is preliminary data.</text>
</comment>
<dbReference type="GO" id="GO:0009307">
    <property type="term" value="P:DNA restriction-modification system"/>
    <property type="evidence" value="ECO:0007669"/>
    <property type="project" value="UniProtKB-KW"/>
</dbReference>
<reference evidence="5 6" key="1">
    <citation type="submission" date="2018-12" db="EMBL/GenBank/DDBJ databases">
        <title>three novel Halomonas strain isolated from plants.</title>
        <authorList>
            <person name="Sun C."/>
        </authorList>
    </citation>
    <scope>NUCLEOTIDE SEQUENCE [LARGE SCALE GENOMIC DNA]</scope>
    <source>
        <strain evidence="5 6">RC</strain>
    </source>
</reference>
<protein>
    <submittedName>
        <fullName evidence="5">Restriction endonuclease subunit S</fullName>
    </submittedName>
</protein>
<keyword evidence="3" id="KW-0238">DNA-binding</keyword>
<evidence type="ECO:0000313" key="5">
    <source>
        <dbReference type="EMBL" id="RUR43434.1"/>
    </source>
</evidence>
<evidence type="ECO:0000259" key="4">
    <source>
        <dbReference type="Pfam" id="PF01420"/>
    </source>
</evidence>
<accession>A0A433L7X2</accession>
<keyword evidence="2" id="KW-0680">Restriction system</keyword>
<dbReference type="InterPro" id="IPR044946">
    <property type="entry name" value="Restrct_endonuc_typeI_TRD_sf"/>
</dbReference>
<dbReference type="GO" id="GO:0004519">
    <property type="term" value="F:endonuclease activity"/>
    <property type="evidence" value="ECO:0007669"/>
    <property type="project" value="UniProtKB-KW"/>
</dbReference>
<keyword evidence="5" id="KW-0255">Endonuclease</keyword>
<feature type="domain" description="Type I restriction modification DNA specificity" evidence="4">
    <location>
        <begin position="240"/>
        <end position="414"/>
    </location>
</feature>
<dbReference type="Gene3D" id="1.10.287.1120">
    <property type="entry name" value="Bipartite methylase S protein"/>
    <property type="match status" value="1"/>
</dbReference>
<evidence type="ECO:0000256" key="1">
    <source>
        <dbReference type="ARBA" id="ARBA00010923"/>
    </source>
</evidence>